<evidence type="ECO:0000256" key="4">
    <source>
        <dbReference type="HAMAP-Rule" id="MF_01030"/>
    </source>
</evidence>
<dbReference type="EMBL" id="FOOY01000019">
    <property type="protein sequence ID" value="SFG72530.1"/>
    <property type="molecule type" value="Genomic_DNA"/>
</dbReference>
<accession>A0A1I2U5Z2</accession>
<dbReference type="Gene3D" id="3.40.50.1100">
    <property type="match status" value="2"/>
</dbReference>
<dbReference type="GO" id="GO:0009097">
    <property type="term" value="P:isoleucine biosynthetic process"/>
    <property type="evidence" value="ECO:0007669"/>
    <property type="project" value="TreeGrafter"/>
</dbReference>
<keyword evidence="2 4" id="KW-0663">Pyridoxal phosphate</keyword>
<dbReference type="GO" id="GO:0030170">
    <property type="term" value="F:pyridoxal phosphate binding"/>
    <property type="evidence" value="ECO:0007669"/>
    <property type="project" value="InterPro"/>
</dbReference>
<dbReference type="RefSeq" id="WP_093673551.1">
    <property type="nucleotide sequence ID" value="NZ_FOOY01000019.1"/>
</dbReference>
<comment type="similarity">
    <text evidence="4">Belongs to the serine/threonine dehydratase family. DsdA subfamily.</text>
</comment>
<feature type="domain" description="Tryptophan synthase beta chain-like PALP" evidence="5">
    <location>
        <begin position="100"/>
        <end position="394"/>
    </location>
</feature>
<evidence type="ECO:0000256" key="3">
    <source>
        <dbReference type="ARBA" id="ARBA00023239"/>
    </source>
</evidence>
<dbReference type="OrthoDB" id="9780546at2"/>
<evidence type="ECO:0000313" key="7">
    <source>
        <dbReference type="Proteomes" id="UP000198752"/>
    </source>
</evidence>
<dbReference type="STRING" id="269670.SAMN02982927_02562"/>
<dbReference type="GO" id="GO:0008721">
    <property type="term" value="F:D-serine ammonia-lyase activity"/>
    <property type="evidence" value="ECO:0007669"/>
    <property type="project" value="UniProtKB-EC"/>
</dbReference>
<dbReference type="EC" id="4.3.1.18" evidence="4"/>
<protein>
    <recommendedName>
        <fullName evidence="4">Probable D-serine dehydratase</fullName>
        <ecNumber evidence="4">4.3.1.18</ecNumber>
    </recommendedName>
    <alternativeName>
        <fullName evidence="4">D-serine deaminase</fullName>
        <shortName evidence="4">DSD</shortName>
    </alternativeName>
</protein>
<dbReference type="NCBIfam" id="NF002823">
    <property type="entry name" value="PRK02991.1"/>
    <property type="match status" value="1"/>
</dbReference>
<dbReference type="PANTHER" id="PTHR48078:SF9">
    <property type="entry name" value="D-SERINE DEHYDRATASE"/>
    <property type="match status" value="1"/>
</dbReference>
<dbReference type="InterPro" id="IPR036052">
    <property type="entry name" value="TrpB-like_PALP_sf"/>
</dbReference>
<dbReference type="NCBIfam" id="TIGR02035">
    <property type="entry name" value="D_Ser_am_lyase"/>
    <property type="match status" value="1"/>
</dbReference>
<evidence type="ECO:0000259" key="5">
    <source>
        <dbReference type="Pfam" id="PF00291"/>
    </source>
</evidence>
<dbReference type="GO" id="GO:0016836">
    <property type="term" value="F:hydro-lyase activity"/>
    <property type="evidence" value="ECO:0007669"/>
    <property type="project" value="UniProtKB-UniRule"/>
</dbReference>
<dbReference type="InterPro" id="IPR001926">
    <property type="entry name" value="TrpB-like_PALP"/>
</dbReference>
<sequence>MDHQIGGKSLTEWERMNPIVKKIEAGSEVLWLNPHYGEQGADFVSGQDVADAESRLQRFASYFSAAFPETRASRGRIESPIYALPKLQAFLGEFGDTSISGRLMMKADSELPISGSIKARGGIYEVLKTAEQLAMSAGLLRETDDYAKLAEKSFRTFFSYYSIAVGSTGNLGLSIGIVGATLGFHTTVHMSADASQWKKEMLREKGAIVKEYEADYSVAITEGRRQAAQDPRCHFIDDENSKDLFVGYATAGNRLKKQFADAAISVDSDHPLFVYLPCGVGGGPAGVTFGLKQAFGSHVHAFFVEPTRAPCFLLGLLTGLNDQVSVRDFGLDNRTAADGLAVPRPSAFAGKAAGHLISGCMTVSDERLFQYLKALKDTENHWIEPSAAAGIIGSQMLLGSRAGQHYLAEHQLTDKMINATHLFWATGGGMVPEKNKKAYYAQASRVRPISD</sequence>
<dbReference type="GO" id="GO:0036088">
    <property type="term" value="P:D-serine catabolic process"/>
    <property type="evidence" value="ECO:0007669"/>
    <property type="project" value="TreeGrafter"/>
</dbReference>
<comment type="catalytic activity">
    <reaction evidence="4">
        <text>D-serine = pyruvate + NH4(+)</text>
        <dbReference type="Rhea" id="RHEA:13977"/>
        <dbReference type="ChEBI" id="CHEBI:15361"/>
        <dbReference type="ChEBI" id="CHEBI:28938"/>
        <dbReference type="ChEBI" id="CHEBI:35247"/>
        <dbReference type="EC" id="4.3.1.18"/>
    </reaction>
</comment>
<dbReference type="SUPFAM" id="SSF53686">
    <property type="entry name" value="Tryptophan synthase beta subunit-like PLP-dependent enzymes"/>
    <property type="match status" value="1"/>
</dbReference>
<comment type="cofactor">
    <cofactor evidence="1 4">
        <name>pyridoxal 5'-phosphate</name>
        <dbReference type="ChEBI" id="CHEBI:597326"/>
    </cofactor>
</comment>
<dbReference type="InterPro" id="IPR000634">
    <property type="entry name" value="Ser/Thr_deHydtase_PyrdxlP-BS"/>
</dbReference>
<dbReference type="AlphaFoldDB" id="A0A1I2U5Z2"/>
<feature type="modified residue" description="N6-(pyridoxal phosphate)lysine" evidence="4">
    <location>
        <position position="118"/>
    </location>
</feature>
<reference evidence="7" key="1">
    <citation type="submission" date="2016-10" db="EMBL/GenBank/DDBJ databases">
        <authorList>
            <person name="Varghese N."/>
            <person name="Submissions S."/>
        </authorList>
    </citation>
    <scope>NUCLEOTIDE SEQUENCE [LARGE SCALE GENOMIC DNA]</scope>
    <source>
        <strain evidence="7">ATCC 700379</strain>
    </source>
</reference>
<keyword evidence="3 4" id="KW-0456">Lyase</keyword>
<dbReference type="PANTHER" id="PTHR48078">
    <property type="entry name" value="THREONINE DEHYDRATASE, MITOCHONDRIAL-RELATED"/>
    <property type="match status" value="1"/>
</dbReference>
<gene>
    <name evidence="4" type="primary">dsdA</name>
    <name evidence="6" type="ORF">SAMN02982927_02562</name>
</gene>
<dbReference type="InterPro" id="IPR050147">
    <property type="entry name" value="Ser/Thr_Dehydratase"/>
</dbReference>
<name>A0A1I2U5Z2_9BACL</name>
<evidence type="ECO:0000256" key="2">
    <source>
        <dbReference type="ARBA" id="ARBA00022898"/>
    </source>
</evidence>
<dbReference type="InterPro" id="IPR011780">
    <property type="entry name" value="D_Ser_am_lyase"/>
</dbReference>
<dbReference type="Pfam" id="PF00291">
    <property type="entry name" value="PALP"/>
    <property type="match status" value="1"/>
</dbReference>
<dbReference type="PROSITE" id="PS00165">
    <property type="entry name" value="DEHYDRATASE_SER_THR"/>
    <property type="match status" value="1"/>
</dbReference>
<keyword evidence="7" id="KW-1185">Reference proteome</keyword>
<evidence type="ECO:0000313" key="6">
    <source>
        <dbReference type="EMBL" id="SFG72530.1"/>
    </source>
</evidence>
<proteinExistence type="inferred from homology"/>
<dbReference type="HAMAP" id="MF_01030">
    <property type="entry name" value="D_Ser_dehydrat"/>
    <property type="match status" value="1"/>
</dbReference>
<organism evidence="6 7">
    <name type="scientific">Sporolactobacillus nakayamae</name>
    <dbReference type="NCBI Taxonomy" id="269670"/>
    <lineage>
        <taxon>Bacteria</taxon>
        <taxon>Bacillati</taxon>
        <taxon>Bacillota</taxon>
        <taxon>Bacilli</taxon>
        <taxon>Bacillales</taxon>
        <taxon>Sporolactobacillaceae</taxon>
        <taxon>Sporolactobacillus</taxon>
    </lineage>
</organism>
<evidence type="ECO:0000256" key="1">
    <source>
        <dbReference type="ARBA" id="ARBA00001933"/>
    </source>
</evidence>
<dbReference type="Proteomes" id="UP000198752">
    <property type="component" value="Unassembled WGS sequence"/>
</dbReference>